<dbReference type="OrthoDB" id="9810648at2"/>
<reference evidence="21" key="1">
    <citation type="submission" date="2016-10" db="EMBL/GenBank/DDBJ databases">
        <authorList>
            <person name="Varghese N."/>
            <person name="Submissions S."/>
        </authorList>
    </citation>
    <scope>NUCLEOTIDE SEQUENCE [LARGE SCALE GENOMIC DNA]</scope>
    <source>
        <strain evidence="21">Gh-48</strain>
    </source>
</reference>
<organism evidence="20 21">
    <name type="scientific">Mucilaginibacter gossypiicola</name>
    <dbReference type="NCBI Taxonomy" id="551995"/>
    <lineage>
        <taxon>Bacteria</taxon>
        <taxon>Pseudomonadati</taxon>
        <taxon>Bacteroidota</taxon>
        <taxon>Sphingobacteriia</taxon>
        <taxon>Sphingobacteriales</taxon>
        <taxon>Sphingobacteriaceae</taxon>
        <taxon>Mucilaginibacter</taxon>
    </lineage>
</organism>
<evidence type="ECO:0000256" key="4">
    <source>
        <dbReference type="ARBA" id="ARBA00022705"/>
    </source>
</evidence>
<comment type="catalytic activity">
    <reaction evidence="10">
        <text>8-oxo-dGTP + H2O = 8-oxo-dGMP + diphosphate + H(+)</text>
        <dbReference type="Rhea" id="RHEA:31575"/>
        <dbReference type="ChEBI" id="CHEBI:15377"/>
        <dbReference type="ChEBI" id="CHEBI:15378"/>
        <dbReference type="ChEBI" id="CHEBI:33019"/>
        <dbReference type="ChEBI" id="CHEBI:63224"/>
        <dbReference type="ChEBI" id="CHEBI:77896"/>
        <dbReference type="EC" id="3.6.1.55"/>
    </reaction>
</comment>
<proteinExistence type="inferred from homology"/>
<comment type="cofactor">
    <cofactor evidence="1">
        <name>Mg(2+)</name>
        <dbReference type="ChEBI" id="CHEBI:18420"/>
    </cofactor>
</comment>
<keyword evidence="4" id="KW-0235">DNA replication</keyword>
<feature type="transmembrane region" description="Helical" evidence="18">
    <location>
        <begin position="15"/>
        <end position="34"/>
    </location>
</feature>
<dbReference type="GO" id="GO:0044715">
    <property type="term" value="F:8-oxo-dGDP phosphatase activity"/>
    <property type="evidence" value="ECO:0007669"/>
    <property type="project" value="TreeGrafter"/>
</dbReference>
<evidence type="ECO:0000256" key="3">
    <source>
        <dbReference type="ARBA" id="ARBA00022457"/>
    </source>
</evidence>
<dbReference type="GO" id="GO:0006281">
    <property type="term" value="P:DNA repair"/>
    <property type="evidence" value="ECO:0007669"/>
    <property type="project" value="UniProtKB-KW"/>
</dbReference>
<dbReference type="EMBL" id="FOCL01000002">
    <property type="protein sequence ID" value="SEN28094.1"/>
    <property type="molecule type" value="Genomic_DNA"/>
</dbReference>
<keyword evidence="18" id="KW-0472">Membrane</keyword>
<evidence type="ECO:0000256" key="15">
    <source>
        <dbReference type="ARBA" id="ARBA00041979"/>
    </source>
</evidence>
<comment type="similarity">
    <text evidence="2 17">Belongs to the Nudix hydrolase family.</text>
</comment>
<evidence type="ECO:0000256" key="12">
    <source>
        <dbReference type="ARBA" id="ARBA00038905"/>
    </source>
</evidence>
<dbReference type="EC" id="3.6.1.55" evidence="12"/>
<keyword evidence="21" id="KW-1185">Reference proteome</keyword>
<evidence type="ECO:0000256" key="1">
    <source>
        <dbReference type="ARBA" id="ARBA00001946"/>
    </source>
</evidence>
<gene>
    <name evidence="20" type="ORF">SAMN05192574_102994</name>
</gene>
<evidence type="ECO:0000256" key="10">
    <source>
        <dbReference type="ARBA" id="ARBA00035861"/>
    </source>
</evidence>
<keyword evidence="9" id="KW-0234">DNA repair</keyword>
<dbReference type="PRINTS" id="PR00502">
    <property type="entry name" value="NUDIXFAMILY"/>
</dbReference>
<dbReference type="Gene3D" id="3.90.79.10">
    <property type="entry name" value="Nucleoside Triphosphate Pyrophosphohydrolase"/>
    <property type="match status" value="1"/>
</dbReference>
<feature type="domain" description="Nudix hydrolase" evidence="19">
    <location>
        <begin position="39"/>
        <end position="169"/>
    </location>
</feature>
<evidence type="ECO:0000256" key="7">
    <source>
        <dbReference type="ARBA" id="ARBA00022801"/>
    </source>
</evidence>
<dbReference type="InterPro" id="IPR000086">
    <property type="entry name" value="NUDIX_hydrolase_dom"/>
</dbReference>
<accession>A0A1H8F9I6</accession>
<dbReference type="InterPro" id="IPR020084">
    <property type="entry name" value="NUDIX_hydrolase_CS"/>
</dbReference>
<evidence type="ECO:0000256" key="5">
    <source>
        <dbReference type="ARBA" id="ARBA00022723"/>
    </source>
</evidence>
<dbReference type="GO" id="GO:0006260">
    <property type="term" value="P:DNA replication"/>
    <property type="evidence" value="ECO:0007669"/>
    <property type="project" value="UniProtKB-KW"/>
</dbReference>
<evidence type="ECO:0000256" key="9">
    <source>
        <dbReference type="ARBA" id="ARBA00023204"/>
    </source>
</evidence>
<evidence type="ECO:0000256" key="13">
    <source>
        <dbReference type="ARBA" id="ARBA00040794"/>
    </source>
</evidence>
<dbReference type="GO" id="GO:0035539">
    <property type="term" value="F:8-oxo-7,8-dihydrodeoxyguanosine triphosphate pyrophosphatase activity"/>
    <property type="evidence" value="ECO:0007669"/>
    <property type="project" value="UniProtKB-EC"/>
</dbReference>
<keyword evidence="3" id="KW-0515">Mutator protein</keyword>
<protein>
    <recommendedName>
        <fullName evidence="13">8-oxo-dGTP diphosphatase</fullName>
        <ecNumber evidence="12">3.6.1.55</ecNumber>
    </recommendedName>
    <alternativeName>
        <fullName evidence="16">7,8-dihydro-8-oxoguanine-triphosphatase</fullName>
    </alternativeName>
    <alternativeName>
        <fullName evidence="15">Mutator protein MutT</fullName>
    </alternativeName>
    <alternativeName>
        <fullName evidence="14">dGTP pyrophosphohydrolase</fullName>
    </alternativeName>
</protein>
<dbReference type="Proteomes" id="UP000198942">
    <property type="component" value="Unassembled WGS sequence"/>
</dbReference>
<keyword evidence="18" id="KW-1133">Transmembrane helix</keyword>
<keyword evidence="5" id="KW-0479">Metal-binding</keyword>
<keyword evidence="8" id="KW-0460">Magnesium</keyword>
<evidence type="ECO:0000256" key="8">
    <source>
        <dbReference type="ARBA" id="ARBA00022842"/>
    </source>
</evidence>
<evidence type="ECO:0000256" key="14">
    <source>
        <dbReference type="ARBA" id="ARBA00041592"/>
    </source>
</evidence>
<dbReference type="GO" id="GO:0046872">
    <property type="term" value="F:metal ion binding"/>
    <property type="evidence" value="ECO:0007669"/>
    <property type="project" value="UniProtKB-KW"/>
</dbReference>
<evidence type="ECO:0000256" key="17">
    <source>
        <dbReference type="RuleBase" id="RU003476"/>
    </source>
</evidence>
<evidence type="ECO:0000256" key="11">
    <source>
        <dbReference type="ARBA" id="ARBA00036904"/>
    </source>
</evidence>
<dbReference type="PROSITE" id="PS51462">
    <property type="entry name" value="NUDIX"/>
    <property type="match status" value="1"/>
</dbReference>
<dbReference type="Pfam" id="PF00293">
    <property type="entry name" value="NUDIX"/>
    <property type="match status" value="1"/>
</dbReference>
<name>A0A1H8F9I6_9SPHI</name>
<keyword evidence="6" id="KW-0227">DNA damage</keyword>
<dbReference type="GO" id="GO:0044716">
    <property type="term" value="F:8-oxo-GDP phosphatase activity"/>
    <property type="evidence" value="ECO:0007669"/>
    <property type="project" value="TreeGrafter"/>
</dbReference>
<dbReference type="AlphaFoldDB" id="A0A1H8F9I6"/>
<dbReference type="InterPro" id="IPR020476">
    <property type="entry name" value="Nudix_hydrolase"/>
</dbReference>
<evidence type="ECO:0000313" key="20">
    <source>
        <dbReference type="EMBL" id="SEN28094.1"/>
    </source>
</evidence>
<evidence type="ECO:0000256" key="2">
    <source>
        <dbReference type="ARBA" id="ARBA00005582"/>
    </source>
</evidence>
<keyword evidence="18" id="KW-0812">Transmembrane</keyword>
<evidence type="ECO:0000313" key="21">
    <source>
        <dbReference type="Proteomes" id="UP000198942"/>
    </source>
</evidence>
<dbReference type="PROSITE" id="PS00893">
    <property type="entry name" value="NUDIX_BOX"/>
    <property type="match status" value="1"/>
</dbReference>
<dbReference type="STRING" id="551995.SAMN05192574_102994"/>
<dbReference type="PANTHER" id="PTHR47707:SF1">
    <property type="entry name" value="NUDIX HYDROLASE FAMILY PROTEIN"/>
    <property type="match status" value="1"/>
</dbReference>
<keyword evidence="7 17" id="KW-0378">Hydrolase</keyword>
<sequence length="172" mass="19403">MTSFLLFSFLNSYCLSSWLFLSCFLTLVVLFLALNPYLRNVIKVTCAIIVDTNGLVFAAQRSATMSLPLKWEFPGGKIEPGETAEACLIREIKEELHVDVEIVAPLPANTHQYPNVTVQLIPFVCKITSGQVLLKEHLDFKWLPKNELLALDWAEADVPIVEYYIKNLNANT</sequence>
<evidence type="ECO:0000259" key="19">
    <source>
        <dbReference type="PROSITE" id="PS51462"/>
    </source>
</evidence>
<dbReference type="GO" id="GO:0008413">
    <property type="term" value="F:8-oxo-7,8-dihydroguanosine triphosphate pyrophosphatase activity"/>
    <property type="evidence" value="ECO:0007669"/>
    <property type="project" value="TreeGrafter"/>
</dbReference>
<evidence type="ECO:0000256" key="16">
    <source>
        <dbReference type="ARBA" id="ARBA00042798"/>
    </source>
</evidence>
<dbReference type="SUPFAM" id="SSF55811">
    <property type="entry name" value="Nudix"/>
    <property type="match status" value="1"/>
</dbReference>
<dbReference type="InterPro" id="IPR047127">
    <property type="entry name" value="MutT-like"/>
</dbReference>
<evidence type="ECO:0000256" key="6">
    <source>
        <dbReference type="ARBA" id="ARBA00022763"/>
    </source>
</evidence>
<dbReference type="CDD" id="cd03425">
    <property type="entry name" value="NUDIX_MutT_NudA_like"/>
    <property type="match status" value="1"/>
</dbReference>
<comment type="catalytic activity">
    <reaction evidence="11">
        <text>8-oxo-GTP + H2O = 8-oxo-GMP + diphosphate + H(+)</text>
        <dbReference type="Rhea" id="RHEA:67616"/>
        <dbReference type="ChEBI" id="CHEBI:15377"/>
        <dbReference type="ChEBI" id="CHEBI:15378"/>
        <dbReference type="ChEBI" id="CHEBI:33019"/>
        <dbReference type="ChEBI" id="CHEBI:143553"/>
        <dbReference type="ChEBI" id="CHEBI:145694"/>
    </reaction>
</comment>
<dbReference type="InterPro" id="IPR015797">
    <property type="entry name" value="NUDIX_hydrolase-like_dom_sf"/>
</dbReference>
<dbReference type="PANTHER" id="PTHR47707">
    <property type="entry name" value="8-OXO-DGTP DIPHOSPHATASE"/>
    <property type="match status" value="1"/>
</dbReference>
<evidence type="ECO:0000256" key="18">
    <source>
        <dbReference type="SAM" id="Phobius"/>
    </source>
</evidence>